<evidence type="ECO:0000256" key="5">
    <source>
        <dbReference type="ARBA" id="ARBA00022882"/>
    </source>
</evidence>
<dbReference type="AlphaFoldDB" id="A0ABD1ETS7"/>
<dbReference type="InterPro" id="IPR016449">
    <property type="entry name" value="K_chnl_inward-rec_Kir"/>
</dbReference>
<keyword evidence="5 11" id="KW-0851">Voltage-gated channel</keyword>
<dbReference type="Gene3D" id="1.10.287.70">
    <property type="match status" value="1"/>
</dbReference>
<evidence type="ECO:0000256" key="1">
    <source>
        <dbReference type="ARBA" id="ARBA00004141"/>
    </source>
</evidence>
<keyword evidence="3 11" id="KW-0633">Potassium transport</keyword>
<name>A0ABD1ETS7_HYPHA</name>
<evidence type="ECO:0000256" key="8">
    <source>
        <dbReference type="ARBA" id="ARBA00023065"/>
    </source>
</evidence>
<evidence type="ECO:0000259" key="14">
    <source>
        <dbReference type="Pfam" id="PF01007"/>
    </source>
</evidence>
<dbReference type="InterPro" id="IPR040445">
    <property type="entry name" value="Kir_TM"/>
</dbReference>
<evidence type="ECO:0000313" key="16">
    <source>
        <dbReference type="EMBL" id="KAL1502207.1"/>
    </source>
</evidence>
<evidence type="ECO:0000256" key="6">
    <source>
        <dbReference type="ARBA" id="ARBA00022958"/>
    </source>
</evidence>
<dbReference type="PANTHER" id="PTHR11767">
    <property type="entry name" value="INWARD RECTIFIER POTASSIUM CHANNEL"/>
    <property type="match status" value="1"/>
</dbReference>
<keyword evidence="10 11" id="KW-0407">Ion channel</keyword>
<dbReference type="InterPro" id="IPR013518">
    <property type="entry name" value="K_chnl_inward-rec_Kir_cyto"/>
</dbReference>
<evidence type="ECO:0000256" key="13">
    <source>
        <dbReference type="SAM" id="Phobius"/>
    </source>
</evidence>
<keyword evidence="6 11" id="KW-0630">Potassium</keyword>
<evidence type="ECO:0000256" key="2">
    <source>
        <dbReference type="ARBA" id="ARBA00022448"/>
    </source>
</evidence>
<evidence type="ECO:0000256" key="3">
    <source>
        <dbReference type="ARBA" id="ARBA00022538"/>
    </source>
</evidence>
<feature type="region of interest" description="Disordered" evidence="12">
    <location>
        <begin position="32"/>
        <end position="59"/>
    </location>
</feature>
<evidence type="ECO:0000256" key="7">
    <source>
        <dbReference type="ARBA" id="ARBA00022989"/>
    </source>
</evidence>
<dbReference type="InterPro" id="IPR014756">
    <property type="entry name" value="Ig_E-set"/>
</dbReference>
<sequence>MPTESDVLIKYIENEQNPSYFPVVLRTQFSSRRSNKRNTLRRNTPLDPSHNQYKQPDPRTISKRGRVRVYFRKIPQKSLQYVKDLWNTLVDMQWRWLIAIVTIVNIIAYVTCGILFYLDAWMSGDFDSDSSHGRCVQGIDSLLNFFMLGIETITTTGYGYLHPTEYCHIYFMVLTFSTITSILIDGAFISVVYAKLNRPKLRNIHGQVFTKKAVVSLRNGHLCLVVRVNDQDLKHGIGTEIKMFMVKGETNEDGYIVPNYITELQVKPYGMLFWPIDIIHEITCESPLWTMSAKELMTQKRLEIVVVVSGSSIKTGQSTRSQTSYLNKEIMWGYQFSPCLDYDSKKKGYMVNKKTFNETVLQEVPLCSAKALQELQQQIENFRSREPRECNELLEELK</sequence>
<comment type="subcellular location">
    <subcellularLocation>
        <location evidence="1 11">Membrane</location>
        <topology evidence="1 11">Multi-pass membrane protein</topology>
    </subcellularLocation>
</comment>
<keyword evidence="7 13" id="KW-1133">Transmembrane helix</keyword>
<dbReference type="PANTHER" id="PTHR11767:SF113">
    <property type="entry name" value="INWARDLY RECTIFYING POTASSIUM CHANNEL 2, ISOFORM D"/>
    <property type="match status" value="1"/>
</dbReference>
<dbReference type="GO" id="GO:0006813">
    <property type="term" value="P:potassium ion transport"/>
    <property type="evidence" value="ECO:0007669"/>
    <property type="project" value="UniProtKB-KW"/>
</dbReference>
<feature type="domain" description="Potassium channel inwardly rectifying transmembrane" evidence="14">
    <location>
        <begin position="61"/>
        <end position="199"/>
    </location>
</feature>
<proteinExistence type="inferred from homology"/>
<dbReference type="Pfam" id="PF17655">
    <property type="entry name" value="IRK_C"/>
    <property type="match status" value="1"/>
</dbReference>
<keyword evidence="8 11" id="KW-0406">Ion transport</keyword>
<reference evidence="16 17" key="1">
    <citation type="submission" date="2024-05" db="EMBL/GenBank/DDBJ databases">
        <title>Genetic variation in Jamaican populations of the coffee berry borer (Hypothenemus hampei).</title>
        <authorList>
            <person name="Errbii M."/>
            <person name="Myrie A."/>
        </authorList>
    </citation>
    <scope>NUCLEOTIDE SEQUENCE [LARGE SCALE GENOMIC DNA]</scope>
    <source>
        <strain evidence="16">JA-Hopewell-2020-01-JO</strain>
        <tissue evidence="16">Whole body</tissue>
    </source>
</reference>
<keyword evidence="2 11" id="KW-0813">Transport</keyword>
<dbReference type="PRINTS" id="PR01320">
    <property type="entry name" value="KIRCHANNEL"/>
</dbReference>
<keyword evidence="9 13" id="KW-0472">Membrane</keyword>
<dbReference type="GO" id="GO:0034220">
    <property type="term" value="P:monoatomic ion transmembrane transport"/>
    <property type="evidence" value="ECO:0007669"/>
    <property type="project" value="UniProtKB-KW"/>
</dbReference>
<dbReference type="EMBL" id="JBDJPC010000005">
    <property type="protein sequence ID" value="KAL1502207.1"/>
    <property type="molecule type" value="Genomic_DNA"/>
</dbReference>
<evidence type="ECO:0000256" key="10">
    <source>
        <dbReference type="ARBA" id="ARBA00023303"/>
    </source>
</evidence>
<evidence type="ECO:0000256" key="4">
    <source>
        <dbReference type="ARBA" id="ARBA00022692"/>
    </source>
</evidence>
<evidence type="ECO:0000256" key="12">
    <source>
        <dbReference type="SAM" id="MobiDB-lite"/>
    </source>
</evidence>
<feature type="transmembrane region" description="Helical" evidence="13">
    <location>
        <begin position="169"/>
        <end position="194"/>
    </location>
</feature>
<feature type="domain" description="Inward rectifier potassium channel C-terminal" evidence="15">
    <location>
        <begin position="208"/>
        <end position="376"/>
    </location>
</feature>
<feature type="transmembrane region" description="Helical" evidence="13">
    <location>
        <begin position="96"/>
        <end position="118"/>
    </location>
</feature>
<comment type="similarity">
    <text evidence="11">Belongs to the inward rectifier-type potassium channel (TC 1.A.2.1) family.</text>
</comment>
<evidence type="ECO:0000256" key="11">
    <source>
        <dbReference type="RuleBase" id="RU003822"/>
    </source>
</evidence>
<accession>A0ABD1ETS7</accession>
<evidence type="ECO:0000313" key="17">
    <source>
        <dbReference type="Proteomes" id="UP001566132"/>
    </source>
</evidence>
<comment type="caution">
    <text evidence="16">The sequence shown here is derived from an EMBL/GenBank/DDBJ whole genome shotgun (WGS) entry which is preliminary data.</text>
</comment>
<evidence type="ECO:0000259" key="15">
    <source>
        <dbReference type="Pfam" id="PF17655"/>
    </source>
</evidence>
<organism evidence="16 17">
    <name type="scientific">Hypothenemus hampei</name>
    <name type="common">Coffee berry borer</name>
    <dbReference type="NCBI Taxonomy" id="57062"/>
    <lineage>
        <taxon>Eukaryota</taxon>
        <taxon>Metazoa</taxon>
        <taxon>Ecdysozoa</taxon>
        <taxon>Arthropoda</taxon>
        <taxon>Hexapoda</taxon>
        <taxon>Insecta</taxon>
        <taxon>Pterygota</taxon>
        <taxon>Neoptera</taxon>
        <taxon>Endopterygota</taxon>
        <taxon>Coleoptera</taxon>
        <taxon>Polyphaga</taxon>
        <taxon>Cucujiformia</taxon>
        <taxon>Curculionidae</taxon>
        <taxon>Scolytinae</taxon>
        <taxon>Hypothenemus</taxon>
    </lineage>
</organism>
<dbReference type="Pfam" id="PF01007">
    <property type="entry name" value="IRK"/>
    <property type="match status" value="1"/>
</dbReference>
<dbReference type="GO" id="GO:0034702">
    <property type="term" value="C:monoatomic ion channel complex"/>
    <property type="evidence" value="ECO:0007669"/>
    <property type="project" value="UniProtKB-KW"/>
</dbReference>
<dbReference type="SUPFAM" id="SSF81296">
    <property type="entry name" value="E set domains"/>
    <property type="match status" value="1"/>
</dbReference>
<dbReference type="SUPFAM" id="SSF81324">
    <property type="entry name" value="Voltage-gated potassium channels"/>
    <property type="match status" value="1"/>
</dbReference>
<keyword evidence="17" id="KW-1185">Reference proteome</keyword>
<keyword evidence="4 11" id="KW-0812">Transmembrane</keyword>
<evidence type="ECO:0000256" key="9">
    <source>
        <dbReference type="ARBA" id="ARBA00023136"/>
    </source>
</evidence>
<dbReference type="InterPro" id="IPR041647">
    <property type="entry name" value="IRK_C"/>
</dbReference>
<protein>
    <submittedName>
        <fullName evidence="16">Uncharacterized protein</fullName>
    </submittedName>
</protein>
<gene>
    <name evidence="16" type="ORF">ABEB36_007383</name>
</gene>
<dbReference type="Gene3D" id="2.60.40.1400">
    <property type="entry name" value="G protein-activated inward rectifier potassium channel 1"/>
    <property type="match status" value="1"/>
</dbReference>
<dbReference type="Proteomes" id="UP001566132">
    <property type="component" value="Unassembled WGS sequence"/>
</dbReference>